<comment type="similarity">
    <text evidence="2 9">Belongs to the resistance-nodulation-cell division (RND) (TC 2.A.6) family.</text>
</comment>
<evidence type="ECO:0000313" key="12">
    <source>
        <dbReference type="Proteomes" id="UP000241771"/>
    </source>
</evidence>
<evidence type="ECO:0000256" key="8">
    <source>
        <dbReference type="ARBA" id="ARBA00023136"/>
    </source>
</evidence>
<keyword evidence="4" id="KW-1003">Cell membrane</keyword>
<dbReference type="Proteomes" id="UP000241771">
    <property type="component" value="Unassembled WGS sequence"/>
</dbReference>
<dbReference type="InterPro" id="IPR027463">
    <property type="entry name" value="AcrB_DN_DC_subdom"/>
</dbReference>
<feature type="transmembrane region" description="Helical" evidence="9">
    <location>
        <begin position="1000"/>
        <end position="1024"/>
    </location>
</feature>
<comment type="caution">
    <text evidence="9">Lacks conserved residue(s) required for the propagation of feature annotation.</text>
</comment>
<evidence type="ECO:0000256" key="5">
    <source>
        <dbReference type="ARBA" id="ARBA00022519"/>
    </source>
</evidence>
<dbReference type="NCBIfam" id="TIGR00915">
    <property type="entry name" value="2A0602"/>
    <property type="match status" value="1"/>
</dbReference>
<dbReference type="GO" id="GO:0009636">
    <property type="term" value="P:response to toxic substance"/>
    <property type="evidence" value="ECO:0007669"/>
    <property type="project" value="UniProtKB-ARBA"/>
</dbReference>
<evidence type="ECO:0000256" key="6">
    <source>
        <dbReference type="ARBA" id="ARBA00022692"/>
    </source>
</evidence>
<name>A0A2T3NZW0_9GAMM</name>
<keyword evidence="8 9" id="KW-0472">Membrane</keyword>
<feature type="transmembrane region" description="Helical" evidence="9">
    <location>
        <begin position="365"/>
        <end position="386"/>
    </location>
</feature>
<feature type="transmembrane region" description="Helical" evidence="9">
    <location>
        <begin position="470"/>
        <end position="497"/>
    </location>
</feature>
<sequence>MLSRFFIYRPKFALVISIVLTLIGAIAIKLMPISEYPEITPPVINAVGLYPGASAETIEQVIAAPIEKEVNGVDGMLYMDSRSANDGTYILKVTFEIGTDPDLAQVNVQNRVAAALPALPPIVNNLGVRVKKASSDTLMAIALYSPEQTYDRQYLDNWMTLNMVDRLSRIDGVGDMTPLGTEYAMRVWLDVDQMTALNITPAEVRQAIADQNSQFPVGKLGAGPLNEHSMLQIPLLSQGRLETVEDFNNIVVRTEADGSNIYLRDIADIELGDNRYETTTMLNGQPAALMTISLAPGANALETGQAVKALLSSLQLPEDVAFAYPFDITEFVSDSISTVTETLIIAVILVILVTYLFLGSIRATIAPAVAIPVSLVGSFFFMDAFGFTINTITMFGMILAIRIVVDNAILVIENVERVMKENPEFSAPKATYIAMQEVTGPIVASTLVMLAVFVPISLLPGITGVMFSQFSITLCISLIISAINALTLSPAICSLVMKVEKPAKWFIAFNRGLDKVTHAYGKAVSLVVRKTSVLLIIFGGTIAATYVLNSYVPNAFVEPEDKGAMLALVQLPDGASLNRTDAVVDQAVEIISSDPAVELVGGASGFSAITLSIQPNNATMFIALKPWEERKELEGDNTVFAVQKRLNAALSGIVEGIAMTIAPPAISGIGSGTNLEYMLQNSTGVPQTELAQSANNLIAELNAAPEIAAAYTLFRANVPHYFIDVDREKARQYGVSVTAINDTIMTYLATSRGGDFSLWGNTFYVTLQAKAEQRVDVSDLTNIHVKSASGEMLPLSAVVDVETRLEADVTSKYNMLSAVKIFIAPAPGYSSGQAMAAVEAISAETLSTGYSYEWTTMALQEKLAGNAIVYAFAFAMIFIYLFLVAQYESWALPAAIIIAAPTAALGAYIALVSTGLAMTLYGQIGLILLITIGAKNAILIVEFAKMQREEKGLSIEEAAEKGGTMRFRAVNMTSWSFILGIVPLAFASGPGSVAQTGTGLTLLGGILCVLVLGTVITPGFYALFQRIREKVNGDKPREICLD</sequence>
<feature type="transmembrane region" description="Helical" evidence="9">
    <location>
        <begin position="339"/>
        <end position="358"/>
    </location>
</feature>
<accession>A0A2T3NZW0</accession>
<dbReference type="Gene3D" id="1.20.1640.10">
    <property type="entry name" value="Multidrug efflux transporter AcrB transmembrane domain"/>
    <property type="match status" value="2"/>
</dbReference>
<keyword evidence="6 9" id="KW-0812">Transmembrane</keyword>
<dbReference type="PANTHER" id="PTHR32063">
    <property type="match status" value="1"/>
</dbReference>
<feature type="transmembrane region" description="Helical" evidence="9">
    <location>
        <begin position="969"/>
        <end position="988"/>
    </location>
</feature>
<evidence type="ECO:0000256" key="7">
    <source>
        <dbReference type="ARBA" id="ARBA00022989"/>
    </source>
</evidence>
<evidence type="ECO:0000256" key="9">
    <source>
        <dbReference type="RuleBase" id="RU364070"/>
    </source>
</evidence>
<protein>
    <recommendedName>
        <fullName evidence="9">Efflux pump membrane transporter</fullName>
    </recommendedName>
</protein>
<reference evidence="11 12" key="1">
    <citation type="submission" date="2018-01" db="EMBL/GenBank/DDBJ databases">
        <title>Whole genome sequencing of Histamine producing bacteria.</title>
        <authorList>
            <person name="Butler K."/>
        </authorList>
    </citation>
    <scope>NUCLEOTIDE SEQUENCE [LARGE SCALE GENOMIC DNA]</scope>
    <source>
        <strain evidence="11 12">DSM 100436</strain>
    </source>
</reference>
<feature type="domain" description="SSD" evidence="10">
    <location>
        <begin position="365"/>
        <end position="495"/>
    </location>
</feature>
<dbReference type="PROSITE" id="PS50156">
    <property type="entry name" value="SSD"/>
    <property type="match status" value="1"/>
</dbReference>
<evidence type="ECO:0000256" key="3">
    <source>
        <dbReference type="ARBA" id="ARBA00022448"/>
    </source>
</evidence>
<keyword evidence="3 9" id="KW-0813">Transport</keyword>
<dbReference type="Gene3D" id="3.30.70.1320">
    <property type="entry name" value="Multidrug efflux transporter AcrB pore domain like"/>
    <property type="match status" value="1"/>
</dbReference>
<evidence type="ECO:0000256" key="4">
    <source>
        <dbReference type="ARBA" id="ARBA00022475"/>
    </source>
</evidence>
<feature type="transmembrane region" description="Helical" evidence="9">
    <location>
        <begin position="890"/>
        <end position="911"/>
    </location>
</feature>
<dbReference type="PANTHER" id="PTHR32063:SF76">
    <property type="entry name" value="EFFLUX PUMP MEMBRANE TRANSPORTER"/>
    <property type="match status" value="1"/>
</dbReference>
<evidence type="ECO:0000256" key="2">
    <source>
        <dbReference type="ARBA" id="ARBA00010942"/>
    </source>
</evidence>
<evidence type="ECO:0000259" key="10">
    <source>
        <dbReference type="PROSITE" id="PS50156"/>
    </source>
</evidence>
<dbReference type="EMBL" id="PYMA01000001">
    <property type="protein sequence ID" value="PSW21749.1"/>
    <property type="molecule type" value="Genomic_DNA"/>
</dbReference>
<keyword evidence="7 9" id="KW-1133">Transmembrane helix</keyword>
<dbReference type="GO" id="GO:0005886">
    <property type="term" value="C:plasma membrane"/>
    <property type="evidence" value="ECO:0007669"/>
    <property type="project" value="UniProtKB-SubCell"/>
</dbReference>
<dbReference type="PRINTS" id="PR00702">
    <property type="entry name" value="ACRIFLAVINRP"/>
</dbReference>
<dbReference type="Pfam" id="PF00873">
    <property type="entry name" value="ACR_tran"/>
    <property type="match status" value="1"/>
</dbReference>
<feature type="transmembrane region" description="Helical" evidence="9">
    <location>
        <begin position="438"/>
        <end position="458"/>
    </location>
</feature>
<dbReference type="InterPro" id="IPR004764">
    <property type="entry name" value="MdtF-like"/>
</dbReference>
<evidence type="ECO:0000313" key="11">
    <source>
        <dbReference type="EMBL" id="PSW21749.1"/>
    </source>
</evidence>
<dbReference type="GO" id="GO:0015562">
    <property type="term" value="F:efflux transmembrane transporter activity"/>
    <property type="evidence" value="ECO:0007669"/>
    <property type="project" value="InterPro"/>
</dbReference>
<feature type="transmembrane region" description="Helical" evidence="9">
    <location>
        <begin position="923"/>
        <end position="944"/>
    </location>
</feature>
<evidence type="ECO:0000256" key="1">
    <source>
        <dbReference type="ARBA" id="ARBA00004429"/>
    </source>
</evidence>
<feature type="transmembrane region" description="Helical" evidence="9">
    <location>
        <begin position="392"/>
        <end position="412"/>
    </location>
</feature>
<dbReference type="SUPFAM" id="SSF82714">
    <property type="entry name" value="Multidrug efflux transporter AcrB TolC docking domain, DN and DC subdomains"/>
    <property type="match status" value="2"/>
</dbReference>
<comment type="caution">
    <text evidence="11">The sequence shown here is derived from an EMBL/GenBank/DDBJ whole genome shotgun (WGS) entry which is preliminary data.</text>
</comment>
<feature type="transmembrane region" description="Helical" evidence="9">
    <location>
        <begin position="532"/>
        <end position="552"/>
    </location>
</feature>
<dbReference type="InterPro" id="IPR001036">
    <property type="entry name" value="Acrflvin-R"/>
</dbReference>
<feature type="transmembrane region" description="Helical" evidence="9">
    <location>
        <begin position="863"/>
        <end position="883"/>
    </location>
</feature>
<dbReference type="SUPFAM" id="SSF82866">
    <property type="entry name" value="Multidrug efflux transporter AcrB transmembrane domain"/>
    <property type="match status" value="2"/>
</dbReference>
<comment type="subcellular location">
    <subcellularLocation>
        <location evidence="1 9">Cell inner membrane</location>
        <topology evidence="1 9">Multi-pass membrane protein</topology>
    </subcellularLocation>
</comment>
<dbReference type="GO" id="GO:0042910">
    <property type="term" value="F:xenobiotic transmembrane transporter activity"/>
    <property type="evidence" value="ECO:0007669"/>
    <property type="project" value="TreeGrafter"/>
</dbReference>
<gene>
    <name evidence="11" type="ORF">C9I98_00325</name>
</gene>
<dbReference type="Gene3D" id="3.30.70.1440">
    <property type="entry name" value="Multidrug efflux transporter AcrB pore domain"/>
    <property type="match status" value="1"/>
</dbReference>
<dbReference type="AlphaFoldDB" id="A0A2T3NZW0"/>
<proteinExistence type="inferred from homology"/>
<dbReference type="InterPro" id="IPR000731">
    <property type="entry name" value="SSD"/>
</dbReference>
<dbReference type="RefSeq" id="WP_107271420.1">
    <property type="nucleotide sequence ID" value="NZ_PYMA01000001.1"/>
</dbReference>
<dbReference type="Gene3D" id="3.30.2090.10">
    <property type="entry name" value="Multidrug efflux transporter AcrB TolC docking domain, DN and DC subdomains"/>
    <property type="match status" value="2"/>
</dbReference>
<keyword evidence="12" id="KW-1185">Reference proteome</keyword>
<dbReference type="SUPFAM" id="SSF82693">
    <property type="entry name" value="Multidrug efflux transporter AcrB pore domain, PN1, PN2, PC1 and PC2 subdomains"/>
    <property type="match status" value="4"/>
</dbReference>
<dbReference type="Gene3D" id="3.30.70.1430">
    <property type="entry name" value="Multidrug efflux transporter AcrB pore domain"/>
    <property type="match status" value="2"/>
</dbReference>
<organism evidence="11 12">
    <name type="scientific">Photobacterium sanctipauli</name>
    <dbReference type="NCBI Taxonomy" id="1342794"/>
    <lineage>
        <taxon>Bacteria</taxon>
        <taxon>Pseudomonadati</taxon>
        <taxon>Pseudomonadota</taxon>
        <taxon>Gammaproteobacteria</taxon>
        <taxon>Vibrionales</taxon>
        <taxon>Vibrionaceae</taxon>
        <taxon>Photobacterium</taxon>
    </lineage>
</organism>
<keyword evidence="5 9" id="KW-0997">Cell inner membrane</keyword>